<reference evidence="1 2" key="1">
    <citation type="submission" date="2018-05" db="EMBL/GenBank/DDBJ databases">
        <title>Genetic diversity of glacier-inhabiting Cryobacterium bacteria in China and description of Cryobacterium mengkeensis sp. nov. and Arthrobacter glacialis sp. nov.</title>
        <authorList>
            <person name="Liu Q."/>
            <person name="Xin Y.-H."/>
        </authorList>
    </citation>
    <scope>NUCLEOTIDE SEQUENCE [LARGE SCALE GENOMIC DNA]</scope>
    <source>
        <strain evidence="1 2">B7</strain>
    </source>
</reference>
<dbReference type="AlphaFoldDB" id="A0A2V5IPK5"/>
<name>A0A2V5IPK5_9MICC</name>
<comment type="caution">
    <text evidence="1">The sequence shown here is derived from an EMBL/GenBank/DDBJ whole genome shotgun (WGS) entry which is preliminary data.</text>
</comment>
<dbReference type="EMBL" id="QJVC01000024">
    <property type="protein sequence ID" value="PYI37332.1"/>
    <property type="molecule type" value="Genomic_DNA"/>
</dbReference>
<proteinExistence type="predicted"/>
<evidence type="ECO:0008006" key="3">
    <source>
        <dbReference type="Google" id="ProtNLM"/>
    </source>
</evidence>
<protein>
    <recommendedName>
        <fullName evidence="3">DUF559 domain-containing protein</fullName>
    </recommendedName>
</protein>
<accession>A0A2V5IPK5</accession>
<evidence type="ECO:0000313" key="1">
    <source>
        <dbReference type="EMBL" id="PYI37332.1"/>
    </source>
</evidence>
<organism evidence="1 2">
    <name type="scientific">Arthrobacter psychrolactophilus</name>
    <dbReference type="NCBI Taxonomy" id="92442"/>
    <lineage>
        <taxon>Bacteria</taxon>
        <taxon>Bacillati</taxon>
        <taxon>Actinomycetota</taxon>
        <taxon>Actinomycetes</taxon>
        <taxon>Micrococcales</taxon>
        <taxon>Micrococcaceae</taxon>
        <taxon>Arthrobacter</taxon>
    </lineage>
</organism>
<keyword evidence="2" id="KW-1185">Reference proteome</keyword>
<gene>
    <name evidence="1" type="ORF">CVS30_16085</name>
</gene>
<dbReference type="Proteomes" id="UP000247980">
    <property type="component" value="Unassembled WGS sequence"/>
</dbReference>
<sequence>MLASRGYSSRSISQAVADGRLVHCARGVYGLPEISAEDAFLASHQARRSCLSAVTGLGLWLLTKPGKLHVATAHGRPVPGCVSHRVSGRQSLMDILHQCVKCGSELEALIVLESAVVTKKCSINSLRTSFSTRSDAAGRAIVDMIDPQSMAITETCCRYTLRAAGYNVQGQAYIRNAGHLDILVDGILGLEIDGEAYHNDQVAWKEDLRRDTMYVLEGMWRLRIPAAVALYQPHIMLGWVEQALKRIRATQLPGMR</sequence>
<evidence type="ECO:0000313" key="2">
    <source>
        <dbReference type="Proteomes" id="UP000247980"/>
    </source>
</evidence>